<dbReference type="EMBL" id="SHNO01000001">
    <property type="protein sequence ID" value="MCX2977215.1"/>
    <property type="molecule type" value="Genomic_DNA"/>
</dbReference>
<dbReference type="Pfam" id="PF00378">
    <property type="entry name" value="ECH_1"/>
    <property type="match status" value="1"/>
</dbReference>
<dbReference type="InterPro" id="IPR001753">
    <property type="entry name" value="Enoyl-CoA_hydra/iso"/>
</dbReference>
<accession>A0ABT3T4K7</accession>
<dbReference type="CDD" id="cd06558">
    <property type="entry name" value="crotonase-like"/>
    <property type="match status" value="1"/>
</dbReference>
<dbReference type="Gene3D" id="3.90.226.10">
    <property type="entry name" value="2-enoyl-CoA Hydratase, Chain A, domain 1"/>
    <property type="match status" value="1"/>
</dbReference>
<reference evidence="2" key="1">
    <citation type="submission" date="2019-02" db="EMBL/GenBank/DDBJ databases">
        <authorList>
            <person name="Li S.-H."/>
        </authorList>
    </citation>
    <scope>NUCLEOTIDE SEQUENCE</scope>
    <source>
        <strain evidence="2">IMCC11814</strain>
    </source>
</reference>
<comment type="similarity">
    <text evidence="1">Belongs to the enoyl-CoA hydratase/isomerase family.</text>
</comment>
<dbReference type="RefSeq" id="WP_279248944.1">
    <property type="nucleotide sequence ID" value="NZ_SHNO01000001.1"/>
</dbReference>
<keyword evidence="3" id="KW-1185">Reference proteome</keyword>
<evidence type="ECO:0000313" key="3">
    <source>
        <dbReference type="Proteomes" id="UP001143304"/>
    </source>
</evidence>
<evidence type="ECO:0000313" key="2">
    <source>
        <dbReference type="EMBL" id="MCX2977215.1"/>
    </source>
</evidence>
<proteinExistence type="inferred from homology"/>
<dbReference type="SUPFAM" id="SSF52096">
    <property type="entry name" value="ClpP/crotonase"/>
    <property type="match status" value="1"/>
</dbReference>
<evidence type="ECO:0000256" key="1">
    <source>
        <dbReference type="ARBA" id="ARBA00005254"/>
    </source>
</evidence>
<dbReference type="Proteomes" id="UP001143304">
    <property type="component" value="Unassembled WGS sequence"/>
</dbReference>
<comment type="caution">
    <text evidence="2">The sequence shown here is derived from an EMBL/GenBank/DDBJ whole genome shotgun (WGS) entry which is preliminary data.</text>
</comment>
<protein>
    <recommendedName>
        <fullName evidence="4">2-(1,2-epoxy-1,2-dihydrophenyl)acetyl-CoA isomerase</fullName>
    </recommendedName>
</protein>
<sequence>MYRFETILLTVDCGVAILTLNRQDTLNALNLPMMADIQSAMNIVESDSNIKALVITGAGRAFCSGQDLRNRPPQSVDVVTALMEGYFPTLHAVKNSSVPVVTAVNGVAAGAGCAFALLGDLTIAGESASFIQVYSRIGLAPDLGSTYLLPRLVGRSRALRMMLTNEPISASTALQWGLVGACVSDRALVKTAVQRAQLLTA</sequence>
<dbReference type="InterPro" id="IPR029045">
    <property type="entry name" value="ClpP/crotonase-like_dom_sf"/>
</dbReference>
<gene>
    <name evidence="2" type="ORF">EYC82_07590</name>
</gene>
<dbReference type="PANTHER" id="PTHR43802">
    <property type="entry name" value="ENOYL-COA HYDRATASE"/>
    <property type="match status" value="1"/>
</dbReference>
<name>A0ABT3T4K7_9GAMM</name>
<dbReference type="PANTHER" id="PTHR43802:SF1">
    <property type="entry name" value="IP11341P-RELATED"/>
    <property type="match status" value="1"/>
</dbReference>
<evidence type="ECO:0008006" key="4">
    <source>
        <dbReference type="Google" id="ProtNLM"/>
    </source>
</evidence>
<organism evidence="2 3">
    <name type="scientific">Candidatus Marimicrobium litorale</name>
    <dbReference type="NCBI Taxonomy" id="2518991"/>
    <lineage>
        <taxon>Bacteria</taxon>
        <taxon>Pseudomonadati</taxon>
        <taxon>Pseudomonadota</taxon>
        <taxon>Gammaproteobacteria</taxon>
        <taxon>Cellvibrionales</taxon>
        <taxon>Halieaceae</taxon>
        <taxon>Marimicrobium</taxon>
    </lineage>
</organism>